<evidence type="ECO:0000313" key="4">
    <source>
        <dbReference type="Proteomes" id="UP001165080"/>
    </source>
</evidence>
<feature type="compositionally biased region" description="Low complexity" evidence="1">
    <location>
        <begin position="538"/>
        <end position="550"/>
    </location>
</feature>
<feature type="compositionally biased region" description="Gly residues" evidence="1">
    <location>
        <begin position="114"/>
        <end position="123"/>
    </location>
</feature>
<feature type="region of interest" description="Disordered" evidence="1">
    <location>
        <begin position="527"/>
        <end position="553"/>
    </location>
</feature>
<feature type="region of interest" description="Disordered" evidence="1">
    <location>
        <begin position="712"/>
        <end position="755"/>
    </location>
</feature>
<feature type="domain" description="Nucleotide-diphospho-sugar transferase" evidence="2">
    <location>
        <begin position="128"/>
        <end position="404"/>
    </location>
</feature>
<dbReference type="Pfam" id="PF03407">
    <property type="entry name" value="Nucleotid_trans"/>
    <property type="match status" value="1"/>
</dbReference>
<dbReference type="GO" id="GO:0052636">
    <property type="term" value="F:arabinosyltransferase activity"/>
    <property type="evidence" value="ECO:0007669"/>
    <property type="project" value="TreeGrafter"/>
</dbReference>
<feature type="compositionally biased region" description="Low complexity" evidence="1">
    <location>
        <begin position="744"/>
        <end position="755"/>
    </location>
</feature>
<feature type="compositionally biased region" description="Basic and acidic residues" evidence="1">
    <location>
        <begin position="712"/>
        <end position="721"/>
    </location>
</feature>
<protein>
    <recommendedName>
        <fullName evidence="2">Nucleotide-diphospho-sugar transferase domain-containing protein</fullName>
    </recommendedName>
</protein>
<gene>
    <name evidence="3" type="primary">PLEST010558</name>
    <name evidence="3" type="ORF">PLESTB_001574400</name>
</gene>
<organism evidence="3 4">
    <name type="scientific">Pleodorina starrii</name>
    <dbReference type="NCBI Taxonomy" id="330485"/>
    <lineage>
        <taxon>Eukaryota</taxon>
        <taxon>Viridiplantae</taxon>
        <taxon>Chlorophyta</taxon>
        <taxon>core chlorophytes</taxon>
        <taxon>Chlorophyceae</taxon>
        <taxon>CS clade</taxon>
        <taxon>Chlamydomonadales</taxon>
        <taxon>Volvocaceae</taxon>
        <taxon>Pleodorina</taxon>
    </lineage>
</organism>
<sequence length="755" mass="80373">MFACCCCFISSVSTQQTASTCYPASRARVEAFAQNGTLLVTAVDRQLWDFFGASWVASVESSGITYWLVAAMGEDAAAAVGAAGHGHRCVLTPQPANVSALPGPVRRRRRQAGGSRGSGGSGGQSLYEWRGDLWKAATWAKVAAVAGLVELGFSVVHSDVDVSWFRDPVPLFLSLAAPPPPEAAAAAAVADAQTGGVAPGAGPTALFSTDLLTTLNPPNGGEDSGMERSCDPSYSLNTGVYWVSGSEQGLRLMRGWLAIRDASFPGDDQQGLNLLVRGNMLPLGIVTLPLGYDVQAATATIAAAPFESAGKQRPLRGSHEAKRLGAPLLQQSGSAALRHTYLAAGAPGVPGAEAEGVVVSCLPVSSFSHTYAFATSRLHQVRQHPLYEVHWVWGGKSLESKRQCMRDAMAFVDPPHHYDPQRIITFELQHVEMPPGYNQWPASRSGDMVAFALSALSSQLQQAYWALALAMALNRTLVLPQFQCYCAKNWFATTACRITSERDTVFPFPCPLSHVFRAKLLTRGELRVPDPRPHPSLASAATAAAAATGDAGSGGGGGWFRVADVREVSFLRNPRTAGDLRSATPTVLRVVDQSENPSAGGSSSSSGSRRRSTKDNDALGSMRNSGSDNSDNGSSSSSSGTEILLDSARTDRELQDLLLSPPYDAVRVLHVPRPATVLSGFADALMWQQYDHAVQRVTATWCCRSQRDAEAHFGGSRREKLQPLPPSRQQLQHQQHHADGHLGSSSSSSSDGDEQ</sequence>
<dbReference type="AlphaFoldDB" id="A0A9W6F8C1"/>
<reference evidence="3 4" key="1">
    <citation type="journal article" date="2023" name="Commun. Biol.">
        <title>Reorganization of the ancestral sex-determining regions during the evolution of trioecy in Pleodorina starrii.</title>
        <authorList>
            <person name="Takahashi K."/>
            <person name="Suzuki S."/>
            <person name="Kawai-Toyooka H."/>
            <person name="Yamamoto K."/>
            <person name="Hamaji T."/>
            <person name="Ootsuki R."/>
            <person name="Yamaguchi H."/>
            <person name="Kawachi M."/>
            <person name="Higashiyama T."/>
            <person name="Nozaki H."/>
        </authorList>
    </citation>
    <scope>NUCLEOTIDE SEQUENCE [LARGE SCALE GENOMIC DNA]</scope>
    <source>
        <strain evidence="3 4">NIES-4479</strain>
    </source>
</reference>
<dbReference type="Proteomes" id="UP001165080">
    <property type="component" value="Unassembled WGS sequence"/>
</dbReference>
<dbReference type="GO" id="GO:0052325">
    <property type="term" value="P:cell wall pectin biosynthetic process"/>
    <property type="evidence" value="ECO:0007669"/>
    <property type="project" value="TreeGrafter"/>
</dbReference>
<dbReference type="GO" id="GO:0005794">
    <property type="term" value="C:Golgi apparatus"/>
    <property type="evidence" value="ECO:0007669"/>
    <property type="project" value="TreeGrafter"/>
</dbReference>
<proteinExistence type="predicted"/>
<dbReference type="InterPro" id="IPR053250">
    <property type="entry name" value="Glycosyltransferase_77"/>
</dbReference>
<evidence type="ECO:0000313" key="3">
    <source>
        <dbReference type="EMBL" id="GLC60104.1"/>
    </source>
</evidence>
<feature type="compositionally biased region" description="Low complexity" evidence="1">
    <location>
        <begin position="624"/>
        <end position="640"/>
    </location>
</feature>
<dbReference type="PANTHER" id="PTHR46936">
    <property type="entry name" value="ARABINOSYLTRANSFERASE XEG113"/>
    <property type="match status" value="1"/>
</dbReference>
<evidence type="ECO:0000256" key="1">
    <source>
        <dbReference type="SAM" id="MobiDB-lite"/>
    </source>
</evidence>
<keyword evidence="4" id="KW-1185">Reference proteome</keyword>
<dbReference type="PANTHER" id="PTHR46936:SF1">
    <property type="entry name" value="ARABINOSYLTRANSFERASE XEG113"/>
    <property type="match status" value="1"/>
</dbReference>
<evidence type="ECO:0000259" key="2">
    <source>
        <dbReference type="Pfam" id="PF03407"/>
    </source>
</evidence>
<comment type="caution">
    <text evidence="3">The sequence shown here is derived from an EMBL/GenBank/DDBJ whole genome shotgun (WGS) entry which is preliminary data.</text>
</comment>
<feature type="region of interest" description="Disordered" evidence="1">
    <location>
        <begin position="582"/>
        <end position="641"/>
    </location>
</feature>
<dbReference type="InterPro" id="IPR005069">
    <property type="entry name" value="Nucl-diP-sugar_transferase"/>
</dbReference>
<dbReference type="EMBL" id="BRXU01000032">
    <property type="protein sequence ID" value="GLC60104.1"/>
    <property type="molecule type" value="Genomic_DNA"/>
</dbReference>
<name>A0A9W6F8C1_9CHLO</name>
<accession>A0A9W6F8C1</accession>
<feature type="region of interest" description="Disordered" evidence="1">
    <location>
        <begin position="100"/>
        <end position="123"/>
    </location>
</feature>